<proteinExistence type="predicted"/>
<reference evidence="4 5" key="1">
    <citation type="journal article" date="2015" name="Genome Announc.">
        <title>Expanding the biotechnology potential of lactobacilli through comparative genomics of 213 strains and associated genera.</title>
        <authorList>
            <person name="Sun Z."/>
            <person name="Harris H.M."/>
            <person name="McCann A."/>
            <person name="Guo C."/>
            <person name="Argimon S."/>
            <person name="Zhang W."/>
            <person name="Yang X."/>
            <person name="Jeffery I.B."/>
            <person name="Cooney J.C."/>
            <person name="Kagawa T.F."/>
            <person name="Liu W."/>
            <person name="Song Y."/>
            <person name="Salvetti E."/>
            <person name="Wrobel A."/>
            <person name="Rasinkangas P."/>
            <person name="Parkhill J."/>
            <person name="Rea M.C."/>
            <person name="O'Sullivan O."/>
            <person name="Ritari J."/>
            <person name="Douillard F.P."/>
            <person name="Paul Ross R."/>
            <person name="Yang R."/>
            <person name="Briner A.E."/>
            <person name="Felis G.E."/>
            <person name="de Vos W.M."/>
            <person name="Barrangou R."/>
            <person name="Klaenhammer T.R."/>
            <person name="Caufield P.W."/>
            <person name="Cui Y."/>
            <person name="Zhang H."/>
            <person name="O'Toole P.W."/>
        </authorList>
    </citation>
    <scope>NUCLEOTIDE SEQUENCE [LARGE SCALE GENOMIC DNA]</scope>
    <source>
        <strain evidence="4 5">DSM 21115</strain>
    </source>
</reference>
<dbReference type="AlphaFoldDB" id="A0A0R2NWQ2"/>
<feature type="transmembrane region" description="Helical" evidence="2">
    <location>
        <begin position="91"/>
        <end position="116"/>
    </location>
</feature>
<dbReference type="GO" id="GO:0005886">
    <property type="term" value="C:plasma membrane"/>
    <property type="evidence" value="ECO:0007669"/>
    <property type="project" value="TreeGrafter"/>
</dbReference>
<dbReference type="InterPro" id="IPR026870">
    <property type="entry name" value="Zinc_ribbon_dom"/>
</dbReference>
<evidence type="ECO:0000256" key="2">
    <source>
        <dbReference type="SAM" id="Phobius"/>
    </source>
</evidence>
<dbReference type="PANTHER" id="PTHR34980">
    <property type="entry name" value="INNER MEMBRANE PROTEIN-RELATED-RELATED"/>
    <property type="match status" value="1"/>
</dbReference>
<dbReference type="InterPro" id="IPR008523">
    <property type="entry name" value="DUF805"/>
</dbReference>
<evidence type="ECO:0000256" key="1">
    <source>
        <dbReference type="SAM" id="MobiDB-lite"/>
    </source>
</evidence>
<keyword evidence="2" id="KW-1133">Transmembrane helix</keyword>
<dbReference type="Proteomes" id="UP000050920">
    <property type="component" value="Unassembled WGS sequence"/>
</dbReference>
<dbReference type="PANTHER" id="PTHR34980:SF2">
    <property type="entry name" value="INNER MEMBRANE PROTEIN YHAH-RELATED"/>
    <property type="match status" value="1"/>
</dbReference>
<evidence type="ECO:0000313" key="5">
    <source>
        <dbReference type="Proteomes" id="UP000050920"/>
    </source>
</evidence>
<evidence type="ECO:0000259" key="3">
    <source>
        <dbReference type="Pfam" id="PF13240"/>
    </source>
</evidence>
<keyword evidence="5" id="KW-1185">Reference proteome</keyword>
<feature type="transmembrane region" description="Helical" evidence="2">
    <location>
        <begin position="164"/>
        <end position="185"/>
    </location>
</feature>
<keyword evidence="2" id="KW-0812">Transmembrane</keyword>
<dbReference type="EMBL" id="AYGX02000049">
    <property type="protein sequence ID" value="KRO28221.1"/>
    <property type="molecule type" value="Genomic_DNA"/>
</dbReference>
<gene>
    <name evidence="4" type="ORF">DY78_GL002560</name>
</gene>
<accession>A0A0R2NWQ2</accession>
<comment type="caution">
    <text evidence="4">The sequence shown here is derived from an EMBL/GenBank/DDBJ whole genome shotgun (WGS) entry which is preliminary data.</text>
</comment>
<sequence length="195" mass="21327">MKKFCPHCGAALPVDAEFCPNCGQAIAATSTQSTTQTTTTSSQPTTAPGTHTEYLSNTPYNESPRPGLITSTQLFYRDIFKLSKRMGRADYWWAILGSTLIGIGIYVVIAAISFLLGNFIAYDSTGSFISAAIYVIVLLTYFILTGIATFTAQCRRFHDLSYSGAFWLLNLIPMVGSLIVCIFLAQSSKQINNPY</sequence>
<feature type="compositionally biased region" description="Low complexity" evidence="1">
    <location>
        <begin position="33"/>
        <end position="50"/>
    </location>
</feature>
<dbReference type="Pfam" id="PF13240">
    <property type="entry name" value="Zn_Ribbon_1"/>
    <property type="match status" value="1"/>
</dbReference>
<feature type="transmembrane region" description="Helical" evidence="2">
    <location>
        <begin position="128"/>
        <end position="152"/>
    </location>
</feature>
<organism evidence="4 5">
    <name type="scientific">Lactiplantibacillus fabifermentans DSM 21115</name>
    <dbReference type="NCBI Taxonomy" id="1413187"/>
    <lineage>
        <taxon>Bacteria</taxon>
        <taxon>Bacillati</taxon>
        <taxon>Bacillota</taxon>
        <taxon>Bacilli</taxon>
        <taxon>Lactobacillales</taxon>
        <taxon>Lactobacillaceae</taxon>
        <taxon>Lactiplantibacillus</taxon>
    </lineage>
</organism>
<feature type="region of interest" description="Disordered" evidence="1">
    <location>
        <begin position="33"/>
        <end position="56"/>
    </location>
</feature>
<dbReference type="RefSeq" id="WP_024625666.1">
    <property type="nucleotide sequence ID" value="NZ_AYGX02000049.1"/>
</dbReference>
<dbReference type="Pfam" id="PF05656">
    <property type="entry name" value="DUF805"/>
    <property type="match status" value="1"/>
</dbReference>
<name>A0A0R2NWQ2_9LACO</name>
<feature type="domain" description="Zinc-ribbon" evidence="3">
    <location>
        <begin position="4"/>
        <end position="25"/>
    </location>
</feature>
<protein>
    <recommendedName>
        <fullName evidence="3">Zinc-ribbon domain-containing protein</fullName>
    </recommendedName>
</protein>
<keyword evidence="2" id="KW-0472">Membrane</keyword>
<evidence type="ECO:0000313" key="4">
    <source>
        <dbReference type="EMBL" id="KRO28221.1"/>
    </source>
</evidence>